<proteinExistence type="inferred from homology"/>
<comment type="similarity">
    <text evidence="2">Belongs to the prokaryotic/mitochondrial release factor family.</text>
</comment>
<protein>
    <recommendedName>
        <fullName evidence="6">Prokaryotic-type class I peptide chain release factors domain-containing protein</fullName>
    </recommendedName>
</protein>
<dbReference type="EMBL" id="JAUJFL010000005">
    <property type="protein sequence ID" value="KAK2603010.1"/>
    <property type="molecule type" value="Genomic_DNA"/>
</dbReference>
<accession>A0AAD9SBE6</accession>
<comment type="subcellular location">
    <subcellularLocation>
        <location evidence="1">Mitochondrion</location>
    </subcellularLocation>
</comment>
<dbReference type="InterPro" id="IPR045853">
    <property type="entry name" value="Pep_chain_release_fac_I_sf"/>
</dbReference>
<comment type="caution">
    <text evidence="7">The sequence shown here is derived from an EMBL/GenBank/DDBJ whole genome shotgun (WGS) entry which is preliminary data.</text>
</comment>
<dbReference type="FunFam" id="3.30.160.20:FF:000065">
    <property type="entry name" value="Peptidyl-tRNA hydrolase domain protein"/>
    <property type="match status" value="1"/>
</dbReference>
<dbReference type="PANTHER" id="PTHR46203">
    <property type="entry name" value="PROBABLE PEPTIDE CHAIN RELEASE FACTOR C12ORF65"/>
    <property type="match status" value="1"/>
</dbReference>
<evidence type="ECO:0000256" key="3">
    <source>
        <dbReference type="ARBA" id="ARBA00022946"/>
    </source>
</evidence>
<dbReference type="SUPFAM" id="SSF75620">
    <property type="entry name" value="Release factor"/>
    <property type="match status" value="1"/>
</dbReference>
<evidence type="ECO:0000256" key="1">
    <source>
        <dbReference type="ARBA" id="ARBA00004173"/>
    </source>
</evidence>
<feature type="domain" description="Prokaryotic-type class I peptide chain release factors" evidence="6">
    <location>
        <begin position="72"/>
        <end position="165"/>
    </location>
</feature>
<feature type="compositionally biased region" description="Basic residues" evidence="5">
    <location>
        <begin position="147"/>
        <end position="164"/>
    </location>
</feature>
<dbReference type="InterPro" id="IPR052405">
    <property type="entry name" value="Mito_Transl_Release_Factor"/>
</dbReference>
<gene>
    <name evidence="7" type="ORF">N8I77_009499</name>
</gene>
<dbReference type="AlphaFoldDB" id="A0AAD9SBE6"/>
<dbReference type="GO" id="GO:0005739">
    <property type="term" value="C:mitochondrion"/>
    <property type="evidence" value="ECO:0007669"/>
    <property type="project" value="UniProtKB-SubCell"/>
</dbReference>
<evidence type="ECO:0000313" key="8">
    <source>
        <dbReference type="Proteomes" id="UP001265746"/>
    </source>
</evidence>
<dbReference type="InterPro" id="IPR000352">
    <property type="entry name" value="Pep_chain_release_fac_I"/>
</dbReference>
<evidence type="ECO:0000256" key="2">
    <source>
        <dbReference type="ARBA" id="ARBA00010835"/>
    </source>
</evidence>
<feature type="region of interest" description="Disordered" evidence="5">
    <location>
        <begin position="145"/>
        <end position="209"/>
    </location>
</feature>
<evidence type="ECO:0000256" key="4">
    <source>
        <dbReference type="ARBA" id="ARBA00023128"/>
    </source>
</evidence>
<sequence length="209" mass="22872">MWWLKPLAPAGFARTSSHGLLRRTIAGSNCSSSSSSSSSTSVFTAAAPFSTTSSDHKGATRYPPRPKPPPDHEFTEVYLKGSGPGGQKINKTNSAVQLKHIPTGIVVKCQDTRSREQNRKLAREHLAEKIDDLLNGDQSRSAVVARLKARKKSSAAKKSRRKHRDSAEEKQQGEHDEDDEAPLGSGEADEAAQHDDTPRRIVKVQEIRV</sequence>
<feature type="compositionally biased region" description="Basic and acidic residues" evidence="5">
    <location>
        <begin position="191"/>
        <end position="209"/>
    </location>
</feature>
<keyword evidence="4" id="KW-0496">Mitochondrion</keyword>
<feature type="compositionally biased region" description="Basic and acidic residues" evidence="5">
    <location>
        <begin position="165"/>
        <end position="174"/>
    </location>
</feature>
<organism evidence="7 8">
    <name type="scientific">Phomopsis amygdali</name>
    <name type="common">Fusicoccum amygdali</name>
    <dbReference type="NCBI Taxonomy" id="1214568"/>
    <lineage>
        <taxon>Eukaryota</taxon>
        <taxon>Fungi</taxon>
        <taxon>Dikarya</taxon>
        <taxon>Ascomycota</taxon>
        <taxon>Pezizomycotina</taxon>
        <taxon>Sordariomycetes</taxon>
        <taxon>Sordariomycetidae</taxon>
        <taxon>Diaporthales</taxon>
        <taxon>Diaporthaceae</taxon>
        <taxon>Diaporthe</taxon>
    </lineage>
</organism>
<name>A0AAD9SBE6_PHOAM</name>
<dbReference type="Proteomes" id="UP001265746">
    <property type="component" value="Unassembled WGS sequence"/>
</dbReference>
<keyword evidence="3" id="KW-0809">Transit peptide</keyword>
<dbReference type="PANTHER" id="PTHR46203:SF1">
    <property type="entry name" value="MITOCHONDRIAL TRANSLATION RELEASE FACTOR IN RESCUE"/>
    <property type="match status" value="1"/>
</dbReference>
<keyword evidence="8" id="KW-1185">Reference proteome</keyword>
<dbReference type="Gene3D" id="3.30.160.20">
    <property type="match status" value="1"/>
</dbReference>
<reference evidence="7" key="1">
    <citation type="submission" date="2023-06" db="EMBL/GenBank/DDBJ databases">
        <authorList>
            <person name="Noh H."/>
        </authorList>
    </citation>
    <scope>NUCLEOTIDE SEQUENCE</scope>
    <source>
        <strain evidence="7">DUCC20226</strain>
    </source>
</reference>
<dbReference type="GO" id="GO:0003747">
    <property type="term" value="F:translation release factor activity"/>
    <property type="evidence" value="ECO:0007669"/>
    <property type="project" value="InterPro"/>
</dbReference>
<feature type="region of interest" description="Disordered" evidence="5">
    <location>
        <begin position="49"/>
        <end position="73"/>
    </location>
</feature>
<dbReference type="GO" id="GO:0032543">
    <property type="term" value="P:mitochondrial translation"/>
    <property type="evidence" value="ECO:0007669"/>
    <property type="project" value="UniProtKB-ARBA"/>
</dbReference>
<evidence type="ECO:0000313" key="7">
    <source>
        <dbReference type="EMBL" id="KAK2603010.1"/>
    </source>
</evidence>
<evidence type="ECO:0000256" key="5">
    <source>
        <dbReference type="SAM" id="MobiDB-lite"/>
    </source>
</evidence>
<dbReference type="Pfam" id="PF00472">
    <property type="entry name" value="RF-1"/>
    <property type="match status" value="1"/>
</dbReference>
<evidence type="ECO:0000259" key="6">
    <source>
        <dbReference type="Pfam" id="PF00472"/>
    </source>
</evidence>